<dbReference type="GO" id="GO:0005525">
    <property type="term" value="F:GTP binding"/>
    <property type="evidence" value="ECO:0007669"/>
    <property type="project" value="UniProtKB-KW"/>
</dbReference>
<evidence type="ECO:0000256" key="1">
    <source>
        <dbReference type="ARBA" id="ARBA00008535"/>
    </source>
</evidence>
<evidence type="ECO:0000256" key="2">
    <source>
        <dbReference type="ARBA" id="ARBA00022741"/>
    </source>
</evidence>
<reference evidence="5" key="1">
    <citation type="submission" date="2016-05" db="EMBL/GenBank/DDBJ databases">
        <authorList>
            <person name="Lavstsen T."/>
            <person name="Jespersen J.S."/>
        </authorList>
    </citation>
    <scope>NUCLEOTIDE SEQUENCE</scope>
    <source>
        <tissue evidence="5">Brain</tissue>
    </source>
</reference>
<dbReference type="InterPro" id="IPR027417">
    <property type="entry name" value="P-loop_NTPase"/>
</dbReference>
<dbReference type="InterPro" id="IPR045058">
    <property type="entry name" value="GIMA/IAN/Toc"/>
</dbReference>
<dbReference type="AlphaFoldDB" id="A0A1A8B8J8"/>
<dbReference type="PANTHER" id="PTHR10903:SF112">
    <property type="entry name" value="SI:CH211-113E8.5"/>
    <property type="match status" value="1"/>
</dbReference>
<evidence type="ECO:0000313" key="5">
    <source>
        <dbReference type="EMBL" id="SBP63223.1"/>
    </source>
</evidence>
<dbReference type="Pfam" id="PF04548">
    <property type="entry name" value="AIG1"/>
    <property type="match status" value="1"/>
</dbReference>
<dbReference type="PANTHER" id="PTHR10903">
    <property type="entry name" value="GTPASE, IMAP FAMILY MEMBER-RELATED"/>
    <property type="match status" value="1"/>
</dbReference>
<evidence type="ECO:0000259" key="4">
    <source>
        <dbReference type="PROSITE" id="PS51720"/>
    </source>
</evidence>
<dbReference type="InterPro" id="IPR006703">
    <property type="entry name" value="G_AIG1"/>
</dbReference>
<keyword evidence="3" id="KW-0342">GTP-binding</keyword>
<organism evidence="5">
    <name type="scientific">Nothobranchius furzeri</name>
    <name type="common">Turquoise killifish</name>
    <dbReference type="NCBI Taxonomy" id="105023"/>
    <lineage>
        <taxon>Eukaryota</taxon>
        <taxon>Metazoa</taxon>
        <taxon>Chordata</taxon>
        <taxon>Craniata</taxon>
        <taxon>Vertebrata</taxon>
        <taxon>Euteleostomi</taxon>
        <taxon>Actinopterygii</taxon>
        <taxon>Neopterygii</taxon>
        <taxon>Teleostei</taxon>
        <taxon>Neoteleostei</taxon>
        <taxon>Acanthomorphata</taxon>
        <taxon>Ovalentaria</taxon>
        <taxon>Atherinomorphae</taxon>
        <taxon>Cyprinodontiformes</taxon>
        <taxon>Nothobranchiidae</taxon>
        <taxon>Nothobranchius</taxon>
    </lineage>
</organism>
<evidence type="ECO:0000256" key="3">
    <source>
        <dbReference type="ARBA" id="ARBA00023134"/>
    </source>
</evidence>
<protein>
    <recommendedName>
        <fullName evidence="4">AIG1-type G domain-containing protein</fullName>
    </recommendedName>
</protein>
<gene>
    <name evidence="5" type="primary">CABZ01070637.1</name>
</gene>
<dbReference type="CDD" id="cd01852">
    <property type="entry name" value="AIG1"/>
    <property type="match status" value="1"/>
</dbReference>
<comment type="similarity">
    <text evidence="1">Belongs to the TRAFAC class TrmE-Era-EngA-EngB-Septin-like GTPase superfamily. AIG1/Toc34/Toc159-like paraseptin GTPase family. IAN subfamily.</text>
</comment>
<reference evidence="5" key="2">
    <citation type="submission" date="2016-06" db="EMBL/GenBank/DDBJ databases">
        <title>The genome of a short-lived fish provides insights into sex chromosome evolution and the genetic control of aging.</title>
        <authorList>
            <person name="Reichwald K."/>
            <person name="Felder M."/>
            <person name="Petzold A."/>
            <person name="Koch P."/>
            <person name="Groth M."/>
            <person name="Platzer M."/>
        </authorList>
    </citation>
    <scope>NUCLEOTIDE SEQUENCE</scope>
    <source>
        <tissue evidence="5">Brain</tissue>
    </source>
</reference>
<dbReference type="PROSITE" id="PS51720">
    <property type="entry name" value="G_AIG1"/>
    <property type="match status" value="1"/>
</dbReference>
<keyword evidence="2" id="KW-0547">Nucleotide-binding</keyword>
<dbReference type="EMBL" id="HADY01024738">
    <property type="protein sequence ID" value="SBP63223.1"/>
    <property type="molecule type" value="Transcribed_RNA"/>
</dbReference>
<proteinExistence type="inferred from homology"/>
<feature type="domain" description="AIG1-type G" evidence="4">
    <location>
        <begin position="14"/>
        <end position="212"/>
    </location>
</feature>
<name>A0A1A8B8J8_NOTFU</name>
<sequence>MNNASAKDLCSPTVKDLRIVLLGKTGSGKSATGNTILGRAAFASESSPTSVTKDSTKETGQVNRRSVSVIDTPGVFDTSITENELKREIENCIMLSLPGPHVFLLVISLAVRFTKEEKDAVKWITDNFGEDASKYTIVVFTREDELKENIEDYLNRSGDLKKLTSDCKAGYVVFDNTCRRNRTQVADLFDKIDAAVQSNGGHYISSIYEAAQRELWWRGVGNKLNSAENLLLGAAVGTASMAAPAVGAAVTLEEVVALSVRPIVMLGGAVLAKGIRWWTTPKTKNDT</sequence>
<accession>A0A1A8B8J8</accession>
<dbReference type="SUPFAM" id="SSF52540">
    <property type="entry name" value="P-loop containing nucleoside triphosphate hydrolases"/>
    <property type="match status" value="1"/>
</dbReference>
<dbReference type="EMBL" id="HAEJ01000029">
    <property type="protein sequence ID" value="SBS40486.1"/>
    <property type="molecule type" value="Transcribed_RNA"/>
</dbReference>
<dbReference type="Gene3D" id="3.40.50.300">
    <property type="entry name" value="P-loop containing nucleotide triphosphate hydrolases"/>
    <property type="match status" value="1"/>
</dbReference>
<dbReference type="FunFam" id="3.40.50.300:FF:000366">
    <property type="entry name" value="GTPase, IMAP family member 2"/>
    <property type="match status" value="1"/>
</dbReference>